<sequence>MNYNEAIKYIHNTAKFGMNFGLERTEKILELLGNPHKELRCIHIAGTNGKGSTTAMITSVLKEAGYSVGMYTSPFLEEFEERIQINFCNIDKDELASVITKVSEAVNKVIELGYDSPTEFEIITCAMFYYFNLKNVDFAVIEVGLGGRLDSTNVLTPLLTVIASISLDHMNILGDTIAKIASEKAGIIKGGIVVSYPQVEEAREVIREKVRITNSSLIEVDKESVKLINAKSAGFKQEVDITFEDNNIKVKLPLLGKHQLLNTAVAIRSVYELKKLGVNITNEAIKSGIENVRWKGRLEVLKDKPVVAIDGAHNLDGIKKLKESVLEYFDYKNLVLIIGMLGDKEVYKMVDEISTLACRVIVTEPHSYRAENPVKLYDIIRDKGISCEIVENYEDAYKKSLAYVDKDDMILITGSLYMIGDMRKIITRIEA</sequence>
<dbReference type="InterPro" id="IPR013221">
    <property type="entry name" value="Mur_ligase_cen"/>
</dbReference>
<dbReference type="PROSITE" id="PS01011">
    <property type="entry name" value="FOLYLPOLYGLU_SYNT_1"/>
    <property type="match status" value="1"/>
</dbReference>
<keyword evidence="6 11" id="KW-0547">Nucleotide-binding</keyword>
<evidence type="ECO:0000313" key="15">
    <source>
        <dbReference type="Proteomes" id="UP000184310"/>
    </source>
</evidence>
<comment type="catalytic activity">
    <reaction evidence="10">
        <text>(6S)-5,6,7,8-tetrahydrofolyl-(gamma-L-Glu)(n) + L-glutamate + ATP = (6S)-5,6,7,8-tetrahydrofolyl-(gamma-L-Glu)(n+1) + ADP + phosphate + H(+)</text>
        <dbReference type="Rhea" id="RHEA:10580"/>
        <dbReference type="Rhea" id="RHEA-COMP:14738"/>
        <dbReference type="Rhea" id="RHEA-COMP:14740"/>
        <dbReference type="ChEBI" id="CHEBI:15378"/>
        <dbReference type="ChEBI" id="CHEBI:29985"/>
        <dbReference type="ChEBI" id="CHEBI:30616"/>
        <dbReference type="ChEBI" id="CHEBI:43474"/>
        <dbReference type="ChEBI" id="CHEBI:141005"/>
        <dbReference type="ChEBI" id="CHEBI:456216"/>
        <dbReference type="EC" id="6.3.2.17"/>
    </reaction>
</comment>
<keyword evidence="7 11" id="KW-0067">ATP-binding</keyword>
<evidence type="ECO:0000256" key="10">
    <source>
        <dbReference type="ARBA" id="ARBA00047493"/>
    </source>
</evidence>
<comment type="similarity">
    <text evidence="2 11">Belongs to the folylpolyglutamate synthase family.</text>
</comment>
<name>A0A1M6L0B7_9CLOT</name>
<dbReference type="GO" id="GO:0005737">
    <property type="term" value="C:cytoplasm"/>
    <property type="evidence" value="ECO:0007669"/>
    <property type="project" value="TreeGrafter"/>
</dbReference>
<dbReference type="Proteomes" id="UP000184310">
    <property type="component" value="Unassembled WGS sequence"/>
</dbReference>
<dbReference type="Pfam" id="PF02875">
    <property type="entry name" value="Mur_ligase_C"/>
    <property type="match status" value="1"/>
</dbReference>
<evidence type="ECO:0000256" key="3">
    <source>
        <dbReference type="ARBA" id="ARBA00013025"/>
    </source>
</evidence>
<organism evidence="14 15">
    <name type="scientific">Clostridium cavendishii DSM 21758</name>
    <dbReference type="NCBI Taxonomy" id="1121302"/>
    <lineage>
        <taxon>Bacteria</taxon>
        <taxon>Bacillati</taxon>
        <taxon>Bacillota</taxon>
        <taxon>Clostridia</taxon>
        <taxon>Eubacteriales</taxon>
        <taxon>Clostridiaceae</taxon>
        <taxon>Clostridium</taxon>
    </lineage>
</organism>
<dbReference type="Gene3D" id="3.90.190.20">
    <property type="entry name" value="Mur ligase, C-terminal domain"/>
    <property type="match status" value="1"/>
</dbReference>
<dbReference type="NCBIfam" id="TIGR01499">
    <property type="entry name" value="folC"/>
    <property type="match status" value="1"/>
</dbReference>
<dbReference type="InterPro" id="IPR036565">
    <property type="entry name" value="Mur-like_cat_sf"/>
</dbReference>
<dbReference type="STRING" id="1121302.SAMN02745163_02349"/>
<dbReference type="EMBL" id="FQZB01000009">
    <property type="protein sequence ID" value="SHJ64579.1"/>
    <property type="molecule type" value="Genomic_DNA"/>
</dbReference>
<dbReference type="Gene3D" id="3.40.1190.10">
    <property type="entry name" value="Mur-like, catalytic domain"/>
    <property type="match status" value="1"/>
</dbReference>
<evidence type="ECO:0000256" key="5">
    <source>
        <dbReference type="ARBA" id="ARBA00022723"/>
    </source>
</evidence>
<evidence type="ECO:0000259" key="13">
    <source>
        <dbReference type="Pfam" id="PF08245"/>
    </source>
</evidence>
<dbReference type="Pfam" id="PF08245">
    <property type="entry name" value="Mur_ligase_M"/>
    <property type="match status" value="1"/>
</dbReference>
<comment type="cofactor">
    <cofactor evidence="1">
        <name>Mg(2+)</name>
        <dbReference type="ChEBI" id="CHEBI:18420"/>
    </cofactor>
</comment>
<dbReference type="RefSeq" id="WP_072987557.1">
    <property type="nucleotide sequence ID" value="NZ_FQZB01000009.1"/>
</dbReference>
<dbReference type="InterPro" id="IPR001645">
    <property type="entry name" value="Folylpolyglutamate_synth"/>
</dbReference>
<proteinExistence type="inferred from homology"/>
<feature type="domain" description="Mur ligase C-terminal" evidence="12">
    <location>
        <begin position="296"/>
        <end position="415"/>
    </location>
</feature>
<keyword evidence="15" id="KW-1185">Reference proteome</keyword>
<dbReference type="EC" id="6.3.2.17" evidence="3"/>
<keyword evidence="8" id="KW-0460">Magnesium</keyword>
<evidence type="ECO:0000256" key="4">
    <source>
        <dbReference type="ARBA" id="ARBA00022598"/>
    </source>
</evidence>
<gene>
    <name evidence="14" type="ORF">SAMN02745163_02349</name>
</gene>
<evidence type="ECO:0000256" key="2">
    <source>
        <dbReference type="ARBA" id="ARBA00008276"/>
    </source>
</evidence>
<dbReference type="FunFam" id="3.40.1190.10:FF:000011">
    <property type="entry name" value="Folylpolyglutamate synthase/dihydrofolate synthase"/>
    <property type="match status" value="1"/>
</dbReference>
<keyword evidence="5" id="KW-0479">Metal-binding</keyword>
<dbReference type="OrthoDB" id="9809356at2"/>
<dbReference type="SUPFAM" id="SSF53623">
    <property type="entry name" value="MurD-like peptide ligases, catalytic domain"/>
    <property type="match status" value="1"/>
</dbReference>
<evidence type="ECO:0000256" key="8">
    <source>
        <dbReference type="ARBA" id="ARBA00022842"/>
    </source>
</evidence>
<evidence type="ECO:0000256" key="6">
    <source>
        <dbReference type="ARBA" id="ARBA00022741"/>
    </source>
</evidence>
<feature type="domain" description="Mur ligase central" evidence="13">
    <location>
        <begin position="44"/>
        <end position="267"/>
    </location>
</feature>
<dbReference type="PIRSF" id="PIRSF001563">
    <property type="entry name" value="Folylpolyglu_synth"/>
    <property type="match status" value="1"/>
</dbReference>
<evidence type="ECO:0000256" key="7">
    <source>
        <dbReference type="ARBA" id="ARBA00022840"/>
    </source>
</evidence>
<evidence type="ECO:0000313" key="14">
    <source>
        <dbReference type="EMBL" id="SHJ64579.1"/>
    </source>
</evidence>
<dbReference type="GO" id="GO:0046872">
    <property type="term" value="F:metal ion binding"/>
    <property type="evidence" value="ECO:0007669"/>
    <property type="project" value="UniProtKB-KW"/>
</dbReference>
<dbReference type="PROSITE" id="PS01012">
    <property type="entry name" value="FOLYLPOLYGLU_SYNT_2"/>
    <property type="match status" value="1"/>
</dbReference>
<reference evidence="14 15" key="1">
    <citation type="submission" date="2016-11" db="EMBL/GenBank/DDBJ databases">
        <authorList>
            <person name="Jaros S."/>
            <person name="Januszkiewicz K."/>
            <person name="Wedrychowicz H."/>
        </authorList>
    </citation>
    <scope>NUCLEOTIDE SEQUENCE [LARGE SCALE GENOMIC DNA]</scope>
    <source>
        <strain evidence="14 15">DSM 21758</strain>
    </source>
</reference>
<dbReference type="GO" id="GO:0005524">
    <property type="term" value="F:ATP binding"/>
    <property type="evidence" value="ECO:0007669"/>
    <property type="project" value="UniProtKB-KW"/>
</dbReference>
<keyword evidence="4 11" id="KW-0436">Ligase</keyword>
<evidence type="ECO:0000256" key="9">
    <source>
        <dbReference type="ARBA" id="ARBA00030592"/>
    </source>
</evidence>
<dbReference type="GO" id="GO:0004326">
    <property type="term" value="F:tetrahydrofolylpolyglutamate synthase activity"/>
    <property type="evidence" value="ECO:0007669"/>
    <property type="project" value="UniProtKB-EC"/>
</dbReference>
<dbReference type="SUPFAM" id="SSF53244">
    <property type="entry name" value="MurD-like peptide ligases, peptide-binding domain"/>
    <property type="match status" value="1"/>
</dbReference>
<dbReference type="AlphaFoldDB" id="A0A1M6L0B7"/>
<dbReference type="PANTHER" id="PTHR11136">
    <property type="entry name" value="FOLYLPOLYGLUTAMATE SYNTHASE-RELATED"/>
    <property type="match status" value="1"/>
</dbReference>
<dbReference type="InterPro" id="IPR004101">
    <property type="entry name" value="Mur_ligase_C"/>
</dbReference>
<dbReference type="InterPro" id="IPR018109">
    <property type="entry name" value="Folylpolyglutamate_synth_CS"/>
</dbReference>
<dbReference type="GO" id="GO:0008841">
    <property type="term" value="F:dihydrofolate synthase activity"/>
    <property type="evidence" value="ECO:0007669"/>
    <property type="project" value="TreeGrafter"/>
</dbReference>
<evidence type="ECO:0000256" key="11">
    <source>
        <dbReference type="PIRNR" id="PIRNR001563"/>
    </source>
</evidence>
<evidence type="ECO:0000259" key="12">
    <source>
        <dbReference type="Pfam" id="PF02875"/>
    </source>
</evidence>
<dbReference type="PANTHER" id="PTHR11136:SF0">
    <property type="entry name" value="DIHYDROFOLATE SYNTHETASE-RELATED"/>
    <property type="match status" value="1"/>
</dbReference>
<dbReference type="InterPro" id="IPR036615">
    <property type="entry name" value="Mur_ligase_C_dom_sf"/>
</dbReference>
<protein>
    <recommendedName>
        <fullName evidence="3">tetrahydrofolate synthase</fullName>
        <ecNumber evidence="3">6.3.2.17</ecNumber>
    </recommendedName>
    <alternativeName>
        <fullName evidence="9">Tetrahydrofolylpolyglutamate synthase</fullName>
    </alternativeName>
</protein>
<evidence type="ECO:0000256" key="1">
    <source>
        <dbReference type="ARBA" id="ARBA00001946"/>
    </source>
</evidence>
<accession>A0A1M6L0B7</accession>